<name>A0A6J7H9U3_9ZZZZ</name>
<accession>A0A6J7H9U3</accession>
<feature type="domain" description="YCII-related" evidence="1">
    <location>
        <begin position="4"/>
        <end position="92"/>
    </location>
</feature>
<dbReference type="InterPro" id="IPR005545">
    <property type="entry name" value="YCII"/>
</dbReference>
<dbReference type="Gene3D" id="3.30.70.1060">
    <property type="entry name" value="Dimeric alpha+beta barrel"/>
    <property type="match status" value="1"/>
</dbReference>
<reference evidence="2" key="1">
    <citation type="submission" date="2020-05" db="EMBL/GenBank/DDBJ databases">
        <authorList>
            <person name="Chiriac C."/>
            <person name="Salcher M."/>
            <person name="Ghai R."/>
            <person name="Kavagutti S V."/>
        </authorList>
    </citation>
    <scope>NUCLEOTIDE SEQUENCE</scope>
</reference>
<protein>
    <submittedName>
        <fullName evidence="2">Unannotated protein</fullName>
    </submittedName>
</protein>
<proteinExistence type="predicted"/>
<gene>
    <name evidence="2" type="ORF">UFOPK3610_01102</name>
</gene>
<dbReference type="EMBL" id="CAFBMR010000041">
    <property type="protein sequence ID" value="CAB4915646.1"/>
    <property type="molecule type" value="Genomic_DNA"/>
</dbReference>
<dbReference type="Pfam" id="PF03795">
    <property type="entry name" value="YCII"/>
    <property type="match status" value="1"/>
</dbReference>
<dbReference type="InterPro" id="IPR011008">
    <property type="entry name" value="Dimeric_a/b-barrel"/>
</dbReference>
<sequence length="107" mass="11469">MRFFLAVIDDTARSADTDERAAIDVFNDSLEANGHWVFACGIDGPSTATVIDNRGGRGLVTEGPLLDSTEFVSGLWIIEAESLEVACDLAIAGSKACNRKVELRPIL</sequence>
<organism evidence="2">
    <name type="scientific">freshwater metagenome</name>
    <dbReference type="NCBI Taxonomy" id="449393"/>
    <lineage>
        <taxon>unclassified sequences</taxon>
        <taxon>metagenomes</taxon>
        <taxon>ecological metagenomes</taxon>
    </lineage>
</organism>
<evidence type="ECO:0000313" key="2">
    <source>
        <dbReference type="EMBL" id="CAB4915646.1"/>
    </source>
</evidence>
<dbReference type="SUPFAM" id="SSF54909">
    <property type="entry name" value="Dimeric alpha+beta barrel"/>
    <property type="match status" value="1"/>
</dbReference>
<dbReference type="AlphaFoldDB" id="A0A6J7H9U3"/>
<evidence type="ECO:0000259" key="1">
    <source>
        <dbReference type="Pfam" id="PF03795"/>
    </source>
</evidence>